<reference evidence="2" key="1">
    <citation type="submission" date="2021-06" db="EMBL/GenBank/DDBJ databases">
        <title>Comparative genomics, transcriptomics and evolutionary studies reveal genomic signatures of adaptation to plant cell wall in hemibiotrophic fungi.</title>
        <authorList>
            <consortium name="DOE Joint Genome Institute"/>
            <person name="Baroncelli R."/>
            <person name="Diaz J.F."/>
            <person name="Benocci T."/>
            <person name="Peng M."/>
            <person name="Battaglia E."/>
            <person name="Haridas S."/>
            <person name="Andreopoulos W."/>
            <person name="Labutti K."/>
            <person name="Pangilinan J."/>
            <person name="Floch G.L."/>
            <person name="Makela M.R."/>
            <person name="Henrissat B."/>
            <person name="Grigoriev I.V."/>
            <person name="Crouch J.A."/>
            <person name="De Vries R.P."/>
            <person name="Sukno S.A."/>
            <person name="Thon M.R."/>
        </authorList>
    </citation>
    <scope>NUCLEOTIDE SEQUENCE</scope>
    <source>
        <strain evidence="2">CBS 125086</strain>
    </source>
</reference>
<dbReference type="Proteomes" id="UP001230504">
    <property type="component" value="Unassembled WGS sequence"/>
</dbReference>
<dbReference type="AlphaFoldDB" id="A0AAD8Q6F6"/>
<sequence>MLVRPHSSAVSTSQIHVTARPEKSDQVERRTVALMHRTHDACNRPYAVGSRRIRPPFLFWPASRRHGISSLCRTQTLERRTCMSPAHALSRWSKQDTPRLAEMGGTTRSLVPSGCLAGVLEGRIVPELDLPGRWSLKSHAQCSHSLAHQSVRFWLLAAAASRCLAGLVAEVRWKTSLDLARAVNSWIPVNVGVSHFT</sequence>
<evidence type="ECO:0000313" key="3">
    <source>
        <dbReference type="Proteomes" id="UP001230504"/>
    </source>
</evidence>
<feature type="region of interest" description="Disordered" evidence="1">
    <location>
        <begin position="1"/>
        <end position="25"/>
    </location>
</feature>
<proteinExistence type="predicted"/>
<comment type="caution">
    <text evidence="2">The sequence shown here is derived from an EMBL/GenBank/DDBJ whole genome shotgun (WGS) entry which is preliminary data.</text>
</comment>
<gene>
    <name evidence="2" type="ORF">LY79DRAFT_657337</name>
</gene>
<keyword evidence="3" id="KW-1185">Reference proteome</keyword>
<evidence type="ECO:0000256" key="1">
    <source>
        <dbReference type="SAM" id="MobiDB-lite"/>
    </source>
</evidence>
<name>A0AAD8Q6F6_9PEZI</name>
<dbReference type="EMBL" id="JAHLJV010000013">
    <property type="protein sequence ID" value="KAK1595977.1"/>
    <property type="molecule type" value="Genomic_DNA"/>
</dbReference>
<accession>A0AAD8Q6F6</accession>
<protein>
    <submittedName>
        <fullName evidence="2">Uncharacterized protein</fullName>
    </submittedName>
</protein>
<evidence type="ECO:0000313" key="2">
    <source>
        <dbReference type="EMBL" id="KAK1595977.1"/>
    </source>
</evidence>
<dbReference type="GeneID" id="85446947"/>
<organism evidence="2 3">
    <name type="scientific">Colletotrichum navitas</name>
    <dbReference type="NCBI Taxonomy" id="681940"/>
    <lineage>
        <taxon>Eukaryota</taxon>
        <taxon>Fungi</taxon>
        <taxon>Dikarya</taxon>
        <taxon>Ascomycota</taxon>
        <taxon>Pezizomycotina</taxon>
        <taxon>Sordariomycetes</taxon>
        <taxon>Hypocreomycetidae</taxon>
        <taxon>Glomerellales</taxon>
        <taxon>Glomerellaceae</taxon>
        <taxon>Colletotrichum</taxon>
        <taxon>Colletotrichum graminicola species complex</taxon>
    </lineage>
</organism>
<dbReference type="RefSeq" id="XP_060416896.1">
    <property type="nucleotide sequence ID" value="XM_060562707.1"/>
</dbReference>